<reference evidence="2 3" key="1">
    <citation type="journal article" date="2019" name="Sci. Rep.">
        <title>Orb-weaving spider Araneus ventricosus genome elucidates the spidroin gene catalogue.</title>
        <authorList>
            <person name="Kono N."/>
            <person name="Nakamura H."/>
            <person name="Ohtoshi R."/>
            <person name="Moran D.A.P."/>
            <person name="Shinohara A."/>
            <person name="Yoshida Y."/>
            <person name="Fujiwara M."/>
            <person name="Mori M."/>
            <person name="Tomita M."/>
            <person name="Arakawa K."/>
        </authorList>
    </citation>
    <scope>NUCLEOTIDE SEQUENCE [LARGE SCALE GENOMIC DNA]</scope>
</reference>
<accession>A0A4Y2S6Z4</accession>
<feature type="compositionally biased region" description="Basic and acidic residues" evidence="1">
    <location>
        <begin position="1"/>
        <end position="19"/>
    </location>
</feature>
<feature type="compositionally biased region" description="Basic and acidic residues" evidence="1">
    <location>
        <begin position="46"/>
        <end position="58"/>
    </location>
</feature>
<dbReference type="EMBL" id="BGPR01020075">
    <property type="protein sequence ID" value="GBN83741.1"/>
    <property type="molecule type" value="Genomic_DNA"/>
</dbReference>
<protein>
    <submittedName>
        <fullName evidence="2">Uncharacterized protein</fullName>
    </submittedName>
</protein>
<sequence length="129" mass="14371">MPSDPRGPHDGRVSKREPAEQFGSVRPREPQQTVELKRAASPGAAPEDRQQTELRWDGRQSVQGAPQPPALPDSRDGHLNDLHSLFSQRRLASPLGVTASEKDASPTSLHHERLQMDGLLEWIFSLRLI</sequence>
<proteinExistence type="predicted"/>
<feature type="region of interest" description="Disordered" evidence="1">
    <location>
        <begin position="1"/>
        <end position="84"/>
    </location>
</feature>
<keyword evidence="3" id="KW-1185">Reference proteome</keyword>
<comment type="caution">
    <text evidence="2">The sequence shown here is derived from an EMBL/GenBank/DDBJ whole genome shotgun (WGS) entry which is preliminary data.</text>
</comment>
<name>A0A4Y2S6Z4_ARAVE</name>
<dbReference type="OrthoDB" id="10531068at2759"/>
<evidence type="ECO:0000313" key="3">
    <source>
        <dbReference type="Proteomes" id="UP000499080"/>
    </source>
</evidence>
<organism evidence="2 3">
    <name type="scientific">Araneus ventricosus</name>
    <name type="common">Orbweaver spider</name>
    <name type="synonym">Epeira ventricosa</name>
    <dbReference type="NCBI Taxonomy" id="182803"/>
    <lineage>
        <taxon>Eukaryota</taxon>
        <taxon>Metazoa</taxon>
        <taxon>Ecdysozoa</taxon>
        <taxon>Arthropoda</taxon>
        <taxon>Chelicerata</taxon>
        <taxon>Arachnida</taxon>
        <taxon>Araneae</taxon>
        <taxon>Araneomorphae</taxon>
        <taxon>Entelegynae</taxon>
        <taxon>Araneoidea</taxon>
        <taxon>Araneidae</taxon>
        <taxon>Araneus</taxon>
    </lineage>
</organism>
<evidence type="ECO:0000256" key="1">
    <source>
        <dbReference type="SAM" id="MobiDB-lite"/>
    </source>
</evidence>
<dbReference type="Proteomes" id="UP000499080">
    <property type="component" value="Unassembled WGS sequence"/>
</dbReference>
<gene>
    <name evidence="2" type="ORF">AVEN_105669_1</name>
</gene>
<dbReference type="AlphaFoldDB" id="A0A4Y2S6Z4"/>
<evidence type="ECO:0000313" key="2">
    <source>
        <dbReference type="EMBL" id="GBN83741.1"/>
    </source>
</evidence>